<sequence length="286" mass="32354">MASSKVILNVGGEIYTTSVSTLTAREKNTFFTDLFARQWQQECDPKDDSIFIDRNGKLFAYVLEYLRTGAVPNSVKNDESLRQSLVGEADYFRLQNLQNMLAKPTFPGTTLLESYQHKEKLNEFYGKLDQQWELIYKASRDGYEAKHFHAKCNGKGPTMTIFQSTEKFLFGGYTSVPWSSVVSVKRDTQAFLFTLTNPHNIPPTKYLIHPDRVNDAVYHFESFGACFGKHGLSCDVSVSNFPKDTSYQNTISFPGAYVDTTGHGKETFTGKSVFGLSDIEVFKLVR</sequence>
<evidence type="ECO:0000313" key="7">
    <source>
        <dbReference type="Proteomes" id="UP000663829"/>
    </source>
</evidence>
<dbReference type="SMART" id="SM00225">
    <property type="entry name" value="BTB"/>
    <property type="match status" value="1"/>
</dbReference>
<dbReference type="SMART" id="SM00584">
    <property type="entry name" value="TLDc"/>
    <property type="match status" value="1"/>
</dbReference>
<reference evidence="4" key="1">
    <citation type="submission" date="2021-02" db="EMBL/GenBank/DDBJ databases">
        <authorList>
            <person name="Nowell W R."/>
        </authorList>
    </citation>
    <scope>NUCLEOTIDE SEQUENCE</scope>
</reference>
<dbReference type="Proteomes" id="UP000677228">
    <property type="component" value="Unassembled WGS sequence"/>
</dbReference>
<dbReference type="PROSITE" id="PS50097">
    <property type="entry name" value="BTB"/>
    <property type="match status" value="1"/>
</dbReference>
<dbReference type="SUPFAM" id="SSF54695">
    <property type="entry name" value="POZ domain"/>
    <property type="match status" value="1"/>
</dbReference>
<protein>
    <submittedName>
        <fullName evidence="4">Uncharacterized protein</fullName>
    </submittedName>
</protein>
<proteinExistence type="predicted"/>
<dbReference type="Proteomes" id="UP000682733">
    <property type="component" value="Unassembled WGS sequence"/>
</dbReference>
<gene>
    <name evidence="4" type="ORF">GPM918_LOCUS44690</name>
    <name evidence="3" type="ORF">OVA965_LOCUS18935</name>
    <name evidence="6" type="ORF">SRO942_LOCUS46675</name>
    <name evidence="5" type="ORF">TMI583_LOCUS18948</name>
</gene>
<evidence type="ECO:0000313" key="4">
    <source>
        <dbReference type="EMBL" id="CAF1636583.1"/>
    </source>
</evidence>
<dbReference type="Pfam" id="PF07534">
    <property type="entry name" value="TLD"/>
    <property type="match status" value="1"/>
</dbReference>
<dbReference type="InterPro" id="IPR000210">
    <property type="entry name" value="BTB/POZ_dom"/>
</dbReference>
<dbReference type="Pfam" id="PF02214">
    <property type="entry name" value="BTB_2"/>
    <property type="match status" value="1"/>
</dbReference>
<comment type="caution">
    <text evidence="4">The sequence shown here is derived from an EMBL/GenBank/DDBJ whole genome shotgun (WGS) entry which is preliminary data.</text>
</comment>
<feature type="domain" description="BTB" evidence="1">
    <location>
        <begin position="4"/>
        <end position="75"/>
    </location>
</feature>
<evidence type="ECO:0000313" key="5">
    <source>
        <dbReference type="EMBL" id="CAF3855068.1"/>
    </source>
</evidence>
<dbReference type="InterPro" id="IPR011333">
    <property type="entry name" value="SKP1/BTB/POZ_sf"/>
</dbReference>
<dbReference type="GO" id="GO:0051260">
    <property type="term" value="P:protein homooligomerization"/>
    <property type="evidence" value="ECO:0007669"/>
    <property type="project" value="InterPro"/>
</dbReference>
<dbReference type="Proteomes" id="UP000663829">
    <property type="component" value="Unassembled WGS sequence"/>
</dbReference>
<dbReference type="PANTHER" id="PTHR11145:SF8">
    <property type="entry name" value="RE57120P"/>
    <property type="match status" value="1"/>
</dbReference>
<dbReference type="Proteomes" id="UP000681722">
    <property type="component" value="Unassembled WGS sequence"/>
</dbReference>
<evidence type="ECO:0000259" key="1">
    <source>
        <dbReference type="PROSITE" id="PS50097"/>
    </source>
</evidence>
<keyword evidence="7" id="KW-1185">Reference proteome</keyword>
<dbReference type="OrthoDB" id="25620at2759"/>
<dbReference type="InterPro" id="IPR006571">
    <property type="entry name" value="TLDc_dom"/>
</dbReference>
<organism evidence="4 7">
    <name type="scientific">Didymodactylos carnosus</name>
    <dbReference type="NCBI Taxonomy" id="1234261"/>
    <lineage>
        <taxon>Eukaryota</taxon>
        <taxon>Metazoa</taxon>
        <taxon>Spiralia</taxon>
        <taxon>Gnathifera</taxon>
        <taxon>Rotifera</taxon>
        <taxon>Eurotatoria</taxon>
        <taxon>Bdelloidea</taxon>
        <taxon>Philodinida</taxon>
        <taxon>Philodinidae</taxon>
        <taxon>Didymodactylos</taxon>
    </lineage>
</organism>
<dbReference type="PANTHER" id="PTHR11145">
    <property type="entry name" value="BTB/POZ DOMAIN-CONTAINING ADAPTER FOR CUL3-MEDIATED RHOA DEGRADATION PROTEIN FAMILY MEMBER"/>
    <property type="match status" value="1"/>
</dbReference>
<feature type="domain" description="TLDc" evidence="2">
    <location>
        <begin position="110"/>
        <end position="285"/>
    </location>
</feature>
<dbReference type="EMBL" id="CAJOBC010114052">
    <property type="protein sequence ID" value="CAF4543116.1"/>
    <property type="molecule type" value="Genomic_DNA"/>
</dbReference>
<dbReference type="EMBL" id="CAJNOQ010045649">
    <property type="protein sequence ID" value="CAF1636583.1"/>
    <property type="molecule type" value="Genomic_DNA"/>
</dbReference>
<dbReference type="EMBL" id="CAJNOK010009588">
    <property type="protein sequence ID" value="CAF1093539.1"/>
    <property type="molecule type" value="Genomic_DNA"/>
</dbReference>
<dbReference type="InterPro" id="IPR003131">
    <property type="entry name" value="T1-type_BTB"/>
</dbReference>
<evidence type="ECO:0000313" key="3">
    <source>
        <dbReference type="EMBL" id="CAF1093539.1"/>
    </source>
</evidence>
<dbReference type="CDD" id="cd18316">
    <property type="entry name" value="BTB_POZ_KCTD-like"/>
    <property type="match status" value="1"/>
</dbReference>
<evidence type="ECO:0000259" key="2">
    <source>
        <dbReference type="PROSITE" id="PS51886"/>
    </source>
</evidence>
<accession>A0A816DM97</accession>
<dbReference type="InterPro" id="IPR045068">
    <property type="entry name" value="BACURD1-3"/>
</dbReference>
<evidence type="ECO:0000313" key="6">
    <source>
        <dbReference type="EMBL" id="CAF4543116.1"/>
    </source>
</evidence>
<dbReference type="Gene3D" id="3.30.710.10">
    <property type="entry name" value="Potassium Channel Kv1.1, Chain A"/>
    <property type="match status" value="1"/>
</dbReference>
<dbReference type="EMBL" id="CAJOBA010009607">
    <property type="protein sequence ID" value="CAF3855068.1"/>
    <property type="molecule type" value="Genomic_DNA"/>
</dbReference>
<name>A0A816DM97_9BILA</name>
<dbReference type="PROSITE" id="PS51886">
    <property type="entry name" value="TLDC"/>
    <property type="match status" value="1"/>
</dbReference>
<dbReference type="AlphaFoldDB" id="A0A816DM97"/>